<dbReference type="PANTHER" id="PTHR11680">
    <property type="entry name" value="SERINE HYDROXYMETHYLTRANSFERASE"/>
    <property type="match status" value="1"/>
</dbReference>
<dbReference type="InterPro" id="IPR015424">
    <property type="entry name" value="PyrdxlP-dep_Trfase"/>
</dbReference>
<dbReference type="InterPro" id="IPR039429">
    <property type="entry name" value="SHMT-like_dom"/>
</dbReference>
<dbReference type="EMBL" id="NEVV01000001">
    <property type="protein sequence ID" value="OZI80399.1"/>
    <property type="molecule type" value="Genomic_DNA"/>
</dbReference>
<accession>A0ABX4FDW4</accession>
<comment type="cofactor">
    <cofactor evidence="1">
        <name>pyridoxal 5'-phosphate</name>
        <dbReference type="ChEBI" id="CHEBI:597326"/>
    </cofactor>
</comment>
<dbReference type="InterPro" id="IPR015421">
    <property type="entry name" value="PyrdxlP-dep_Trfase_major"/>
</dbReference>
<dbReference type="InterPro" id="IPR049943">
    <property type="entry name" value="Ser_HO-MeTrfase-like"/>
</dbReference>
<evidence type="ECO:0000313" key="5">
    <source>
        <dbReference type="Proteomes" id="UP000216524"/>
    </source>
</evidence>
<dbReference type="RefSeq" id="WP_033468441.1">
    <property type="nucleotide sequence ID" value="NZ_NEVV01000001.1"/>
</dbReference>
<organism evidence="4 5">
    <name type="scientific">Bordetella genomosp. 6</name>
    <dbReference type="NCBI Taxonomy" id="463024"/>
    <lineage>
        <taxon>Bacteria</taxon>
        <taxon>Pseudomonadati</taxon>
        <taxon>Pseudomonadota</taxon>
        <taxon>Betaproteobacteria</taxon>
        <taxon>Burkholderiales</taxon>
        <taxon>Alcaligenaceae</taxon>
        <taxon>Bordetella</taxon>
    </lineage>
</organism>
<proteinExistence type="predicted"/>
<dbReference type="Gene3D" id="3.90.1150.10">
    <property type="entry name" value="Aspartate Aminotransferase, domain 1"/>
    <property type="match status" value="1"/>
</dbReference>
<evidence type="ECO:0000256" key="1">
    <source>
        <dbReference type="ARBA" id="ARBA00001933"/>
    </source>
</evidence>
<evidence type="ECO:0000259" key="3">
    <source>
        <dbReference type="Pfam" id="PF00464"/>
    </source>
</evidence>
<evidence type="ECO:0000313" key="4">
    <source>
        <dbReference type="EMBL" id="OZI80399.1"/>
    </source>
</evidence>
<comment type="caution">
    <text evidence="4">The sequence shown here is derived from an EMBL/GenBank/DDBJ whole genome shotgun (WGS) entry which is preliminary data.</text>
</comment>
<dbReference type="Proteomes" id="UP000216524">
    <property type="component" value="Unassembled WGS sequence"/>
</dbReference>
<sequence length="405" mass="42057">MSAAGETGMARIEALAAGFSERMAHGAMVLYAGMNLPSPRAAALLGLPLGAMPAMGQGAVREQPGVQDIVELENVAEQAACRVFQGGWAEVRLQSGTLANLAVYAAACRPGDLIAITPRRAGGHVSHQERGAPSILGLRTVELPFLDAQQCLDDAASAALIRRERPRLVMLGASYVPRAFDFPAIAQAAREAGALLAYDIAHVAGLVAGGAFPNPLAAGADLLTASTYKSLAGPPGGLIVGRADAAPWQARVREAVFPRMTANYDAARVAALGVSLLECERHAAGYARAMLSNARALAAALRERGLPVLPTQTHHLAIPLADADARSHELARAGIVCGAISVAGQHAPRALRLGTQLLTRRGFETADMAQVADLLARALSGDAPADALRAEVAAFMQRRATLAYC</sequence>
<dbReference type="PANTHER" id="PTHR11680:SF35">
    <property type="entry name" value="SERINE HYDROXYMETHYLTRANSFERASE 1"/>
    <property type="match status" value="1"/>
</dbReference>
<dbReference type="SUPFAM" id="SSF53383">
    <property type="entry name" value="PLP-dependent transferases"/>
    <property type="match status" value="1"/>
</dbReference>
<keyword evidence="2" id="KW-0663">Pyridoxal phosphate</keyword>
<dbReference type="Gene3D" id="3.40.640.10">
    <property type="entry name" value="Type I PLP-dependent aspartate aminotransferase-like (Major domain)"/>
    <property type="match status" value="1"/>
</dbReference>
<reference evidence="4 5" key="1">
    <citation type="submission" date="2017-05" db="EMBL/GenBank/DDBJ databases">
        <title>Complete and WGS of Bordetella genogroups.</title>
        <authorList>
            <person name="Spilker T."/>
            <person name="Lipuma J."/>
        </authorList>
    </citation>
    <scope>NUCLEOTIDE SEQUENCE [LARGE SCALE GENOMIC DNA]</scope>
    <source>
        <strain evidence="4 5">AU3139</strain>
    </source>
</reference>
<evidence type="ECO:0000256" key="2">
    <source>
        <dbReference type="ARBA" id="ARBA00022898"/>
    </source>
</evidence>
<feature type="domain" description="Serine hydroxymethyltransferase-like" evidence="3">
    <location>
        <begin position="28"/>
        <end position="374"/>
    </location>
</feature>
<keyword evidence="5" id="KW-1185">Reference proteome</keyword>
<name>A0ABX4FDW4_9BORD</name>
<dbReference type="Pfam" id="PF00464">
    <property type="entry name" value="SHMT"/>
    <property type="match status" value="1"/>
</dbReference>
<dbReference type="InterPro" id="IPR015422">
    <property type="entry name" value="PyrdxlP-dep_Trfase_small"/>
</dbReference>
<gene>
    <name evidence="4" type="ORF">CAL23_01310</name>
</gene>
<protein>
    <recommendedName>
        <fullName evidence="3">Serine hydroxymethyltransferase-like domain-containing protein</fullName>
    </recommendedName>
</protein>